<dbReference type="InterPro" id="IPR036390">
    <property type="entry name" value="WH_DNA-bd_sf"/>
</dbReference>
<sequence length="234" mass="25789">MNHACADCAVRESALCASLNDDELSRLNRIGRRQRLAKGQTLQFAGDDSLVFANVVDGVLKLSTSTADGREQIVGLLYPADFLGRLFAVRVDYDCTALTDADLCVFPRAGFEAALNDFQKLERDLLERTMAELDRTRQWMLLLGRKSAEEKVASFLLNIAERLRPEGCTGRSDGPQTYVLPLTRGQIADVLGLTIETVSRQMTRLKSAGVIALPSIREVTLLRPDLLEAMAEAT</sequence>
<keyword evidence="3" id="KW-0804">Transcription</keyword>
<dbReference type="PRINTS" id="PR00034">
    <property type="entry name" value="HTHCRP"/>
</dbReference>
<accession>A0ABV7XA43</accession>
<dbReference type="InterPro" id="IPR014710">
    <property type="entry name" value="RmlC-like_jellyroll"/>
</dbReference>
<dbReference type="Gene3D" id="2.60.120.10">
    <property type="entry name" value="Jelly Rolls"/>
    <property type="match status" value="1"/>
</dbReference>
<dbReference type="SMART" id="SM00100">
    <property type="entry name" value="cNMP"/>
    <property type="match status" value="1"/>
</dbReference>
<dbReference type="Pfam" id="PF13545">
    <property type="entry name" value="HTH_Crp_2"/>
    <property type="match status" value="1"/>
</dbReference>
<dbReference type="Proteomes" id="UP001595615">
    <property type="component" value="Unassembled WGS sequence"/>
</dbReference>
<proteinExistence type="predicted"/>
<evidence type="ECO:0000313" key="6">
    <source>
        <dbReference type="EMBL" id="MFC3712999.1"/>
    </source>
</evidence>
<dbReference type="PANTHER" id="PTHR24567:SF75">
    <property type="entry name" value="FUMARATE AND NITRATE REDUCTION REGULATORY PROTEIN"/>
    <property type="match status" value="1"/>
</dbReference>
<keyword evidence="7" id="KW-1185">Reference proteome</keyword>
<evidence type="ECO:0000313" key="7">
    <source>
        <dbReference type="Proteomes" id="UP001595615"/>
    </source>
</evidence>
<feature type="domain" description="HTH crp-type" evidence="5">
    <location>
        <begin position="146"/>
        <end position="225"/>
    </location>
</feature>
<evidence type="ECO:0000256" key="1">
    <source>
        <dbReference type="ARBA" id="ARBA00023015"/>
    </source>
</evidence>
<dbReference type="EMBL" id="JBHRXV010000009">
    <property type="protein sequence ID" value="MFC3712999.1"/>
    <property type="molecule type" value="Genomic_DNA"/>
</dbReference>
<dbReference type="SUPFAM" id="SSF46785">
    <property type="entry name" value="Winged helix' DNA-binding domain"/>
    <property type="match status" value="1"/>
</dbReference>
<evidence type="ECO:0000256" key="3">
    <source>
        <dbReference type="ARBA" id="ARBA00023163"/>
    </source>
</evidence>
<organism evidence="6 7">
    <name type="scientific">Sphingoaurantiacus capsulatus</name>
    <dbReference type="NCBI Taxonomy" id="1771310"/>
    <lineage>
        <taxon>Bacteria</taxon>
        <taxon>Pseudomonadati</taxon>
        <taxon>Pseudomonadota</taxon>
        <taxon>Alphaproteobacteria</taxon>
        <taxon>Sphingomonadales</taxon>
        <taxon>Sphingosinicellaceae</taxon>
        <taxon>Sphingoaurantiacus</taxon>
    </lineage>
</organism>
<protein>
    <submittedName>
        <fullName evidence="6">Crp/Fnr family transcriptional regulator</fullName>
    </submittedName>
</protein>
<dbReference type="RefSeq" id="WP_380860973.1">
    <property type="nucleotide sequence ID" value="NZ_JBHRXV010000009.1"/>
</dbReference>
<evidence type="ECO:0000259" key="4">
    <source>
        <dbReference type="PROSITE" id="PS50042"/>
    </source>
</evidence>
<dbReference type="InterPro" id="IPR018490">
    <property type="entry name" value="cNMP-bd_dom_sf"/>
</dbReference>
<evidence type="ECO:0000259" key="5">
    <source>
        <dbReference type="PROSITE" id="PS51063"/>
    </source>
</evidence>
<dbReference type="PROSITE" id="PS51063">
    <property type="entry name" value="HTH_CRP_2"/>
    <property type="match status" value="1"/>
</dbReference>
<dbReference type="InterPro" id="IPR050397">
    <property type="entry name" value="Env_Response_Regulators"/>
</dbReference>
<reference evidence="7" key="1">
    <citation type="journal article" date="2019" name="Int. J. Syst. Evol. Microbiol.">
        <title>The Global Catalogue of Microorganisms (GCM) 10K type strain sequencing project: providing services to taxonomists for standard genome sequencing and annotation.</title>
        <authorList>
            <consortium name="The Broad Institute Genomics Platform"/>
            <consortium name="The Broad Institute Genome Sequencing Center for Infectious Disease"/>
            <person name="Wu L."/>
            <person name="Ma J."/>
        </authorList>
    </citation>
    <scope>NUCLEOTIDE SEQUENCE [LARGE SCALE GENOMIC DNA]</scope>
    <source>
        <strain evidence="7">KCTC 42644</strain>
    </source>
</reference>
<dbReference type="Pfam" id="PF00027">
    <property type="entry name" value="cNMP_binding"/>
    <property type="match status" value="1"/>
</dbReference>
<dbReference type="CDD" id="cd00038">
    <property type="entry name" value="CAP_ED"/>
    <property type="match status" value="1"/>
</dbReference>
<dbReference type="InterPro" id="IPR012318">
    <property type="entry name" value="HTH_CRP"/>
</dbReference>
<comment type="caution">
    <text evidence="6">The sequence shown here is derived from an EMBL/GenBank/DDBJ whole genome shotgun (WGS) entry which is preliminary data.</text>
</comment>
<dbReference type="CDD" id="cd00092">
    <property type="entry name" value="HTH_CRP"/>
    <property type="match status" value="1"/>
</dbReference>
<dbReference type="Gene3D" id="1.10.10.10">
    <property type="entry name" value="Winged helix-like DNA-binding domain superfamily/Winged helix DNA-binding domain"/>
    <property type="match status" value="1"/>
</dbReference>
<dbReference type="SMART" id="SM00419">
    <property type="entry name" value="HTH_CRP"/>
    <property type="match status" value="1"/>
</dbReference>
<evidence type="ECO:0000256" key="2">
    <source>
        <dbReference type="ARBA" id="ARBA00023125"/>
    </source>
</evidence>
<dbReference type="PROSITE" id="PS00042">
    <property type="entry name" value="HTH_CRP_1"/>
    <property type="match status" value="1"/>
</dbReference>
<feature type="domain" description="Cyclic nucleotide-binding" evidence="4">
    <location>
        <begin position="15"/>
        <end position="86"/>
    </location>
</feature>
<keyword evidence="2" id="KW-0238">DNA-binding</keyword>
<gene>
    <name evidence="6" type="ORF">ACFOMD_10475</name>
</gene>
<keyword evidence="1" id="KW-0805">Transcription regulation</keyword>
<dbReference type="InterPro" id="IPR000595">
    <property type="entry name" value="cNMP-bd_dom"/>
</dbReference>
<dbReference type="PROSITE" id="PS50042">
    <property type="entry name" value="CNMP_BINDING_3"/>
    <property type="match status" value="1"/>
</dbReference>
<dbReference type="PANTHER" id="PTHR24567">
    <property type="entry name" value="CRP FAMILY TRANSCRIPTIONAL REGULATORY PROTEIN"/>
    <property type="match status" value="1"/>
</dbReference>
<dbReference type="InterPro" id="IPR036388">
    <property type="entry name" value="WH-like_DNA-bd_sf"/>
</dbReference>
<name>A0ABV7XA43_9SPHN</name>
<dbReference type="SUPFAM" id="SSF51206">
    <property type="entry name" value="cAMP-binding domain-like"/>
    <property type="match status" value="1"/>
</dbReference>
<dbReference type="InterPro" id="IPR018335">
    <property type="entry name" value="Tscrpt_reg_HTH_Crp-type_CS"/>
</dbReference>